<feature type="domain" description="2EXR" evidence="1">
    <location>
        <begin position="4"/>
        <end position="84"/>
    </location>
</feature>
<dbReference type="EMBL" id="NRDI02000008">
    <property type="protein sequence ID" value="KAI1514101.1"/>
    <property type="molecule type" value="Genomic_DNA"/>
</dbReference>
<dbReference type="Proteomes" id="UP000249757">
    <property type="component" value="Unassembled WGS sequence"/>
</dbReference>
<evidence type="ECO:0000259" key="1">
    <source>
        <dbReference type="Pfam" id="PF20150"/>
    </source>
</evidence>
<keyword evidence="3" id="KW-1185">Reference proteome</keyword>
<evidence type="ECO:0000313" key="2">
    <source>
        <dbReference type="EMBL" id="KAI1514101.1"/>
    </source>
</evidence>
<protein>
    <recommendedName>
        <fullName evidence="1">2EXR domain-containing protein</fullName>
    </recommendedName>
</protein>
<gene>
    <name evidence="2" type="ORF">Ptr86124_006731</name>
</gene>
<evidence type="ECO:0000313" key="3">
    <source>
        <dbReference type="Proteomes" id="UP000249757"/>
    </source>
</evidence>
<dbReference type="Pfam" id="PF20150">
    <property type="entry name" value="2EXR"/>
    <property type="match status" value="1"/>
</dbReference>
<proteinExistence type="predicted"/>
<organism evidence="2 3">
    <name type="scientific">Pyrenophora tritici-repentis</name>
    <dbReference type="NCBI Taxonomy" id="45151"/>
    <lineage>
        <taxon>Eukaryota</taxon>
        <taxon>Fungi</taxon>
        <taxon>Dikarya</taxon>
        <taxon>Ascomycota</taxon>
        <taxon>Pezizomycotina</taxon>
        <taxon>Dothideomycetes</taxon>
        <taxon>Pleosporomycetidae</taxon>
        <taxon>Pleosporales</taxon>
        <taxon>Pleosporineae</taxon>
        <taxon>Pleosporaceae</taxon>
        <taxon>Pyrenophora</taxon>
    </lineage>
</organism>
<dbReference type="AlphaFoldDB" id="A0A2W1D8Z7"/>
<dbReference type="PANTHER" id="PTHR35910">
    <property type="entry name" value="2EXR DOMAIN-CONTAINING PROTEIN"/>
    <property type="match status" value="1"/>
</dbReference>
<name>A0A2W1D8Z7_9PLEO</name>
<sequence>METFHPFPRFPLELRIQIWESAAELGRVVKVRKLHGTNHYSSPTPAPAVTRACRESRKYCVYQKIFVVDRSPRYIWTCLETDVIQMDSYLIKELVKEDSLEKQEVRYLRLELMSFSGWDASDFFYHDHSRRIRHFPKLERFDVLVNDGLYNWGHCVMEINWGAIPRSNVRIIDAKTGQWIHPVSAGLYLDCFDTSHGGTRDYIRIVDGYDEEKDGEERYQAMSSAIHKKIIKGVDQDFIVFQVYNVACRL</sequence>
<dbReference type="InterPro" id="IPR045518">
    <property type="entry name" value="2EXR"/>
</dbReference>
<reference evidence="3" key="1">
    <citation type="journal article" date="2022" name="Microb. Genom.">
        <title>A global pangenome for the wheat fungal pathogen Pyrenophora tritici-repentis and prediction of effector protein structural homology.</title>
        <authorList>
            <person name="Moolhuijzen P.M."/>
            <person name="See P.T."/>
            <person name="Shi G."/>
            <person name="Powell H.R."/>
            <person name="Cockram J."/>
            <person name="Jorgensen L.N."/>
            <person name="Benslimane H."/>
            <person name="Strelkov S.E."/>
            <person name="Turner J."/>
            <person name="Liu Z."/>
            <person name="Moffat C.S."/>
        </authorList>
    </citation>
    <scope>NUCLEOTIDE SEQUENCE [LARGE SCALE GENOMIC DNA]</scope>
</reference>
<comment type="caution">
    <text evidence="2">The sequence shown here is derived from an EMBL/GenBank/DDBJ whole genome shotgun (WGS) entry which is preliminary data.</text>
</comment>
<dbReference type="PANTHER" id="PTHR35910:SF1">
    <property type="entry name" value="2EXR DOMAIN-CONTAINING PROTEIN"/>
    <property type="match status" value="1"/>
</dbReference>
<accession>A0A2W1D8Z7</accession>